<keyword evidence="1 9" id="KW-0820">tRNA-binding</keyword>
<comment type="subcellular location">
    <subcellularLocation>
        <location evidence="9">Cytoplasm</location>
    </subcellularLocation>
</comment>
<comment type="caution">
    <text evidence="12">The sequence shown here is derived from an EMBL/GenBank/DDBJ whole genome shotgun (WGS) entry which is preliminary data.</text>
</comment>
<dbReference type="GO" id="GO:0103016">
    <property type="term" value="F:tRNA-uridine 2-sulfurtransferase activity"/>
    <property type="evidence" value="ECO:0007669"/>
    <property type="project" value="UniProtKB-EC"/>
</dbReference>
<comment type="caution">
    <text evidence="9">Lacks conserved residue(s) required for the propagation of feature annotation.</text>
</comment>
<dbReference type="InterPro" id="IPR004506">
    <property type="entry name" value="MnmA-like"/>
</dbReference>
<dbReference type="Pfam" id="PF03054">
    <property type="entry name" value="tRNA_Me_trans"/>
    <property type="match status" value="1"/>
</dbReference>
<organism evidence="12 13">
    <name type="scientific">Candidatus Uhrbacteria bacterium CG_4_10_14_0_8_um_filter_58_22</name>
    <dbReference type="NCBI Taxonomy" id="1975029"/>
    <lineage>
        <taxon>Bacteria</taxon>
        <taxon>Candidatus Uhriibacteriota</taxon>
    </lineage>
</organism>
<dbReference type="HAMAP" id="MF_00144">
    <property type="entry name" value="tRNA_thiouridyl_MnmA"/>
    <property type="match status" value="1"/>
</dbReference>
<dbReference type="InterPro" id="IPR046884">
    <property type="entry name" value="MnmA-like_central"/>
</dbReference>
<feature type="active site" description="Cysteine persulfide intermediate" evidence="9">
    <location>
        <position position="201"/>
    </location>
</feature>
<dbReference type="GO" id="GO:0000049">
    <property type="term" value="F:tRNA binding"/>
    <property type="evidence" value="ECO:0007669"/>
    <property type="project" value="UniProtKB-KW"/>
</dbReference>
<dbReference type="FunFam" id="2.30.30.280:FF:000001">
    <property type="entry name" value="tRNA-specific 2-thiouridylase MnmA"/>
    <property type="match status" value="1"/>
</dbReference>
<evidence type="ECO:0000256" key="1">
    <source>
        <dbReference type="ARBA" id="ARBA00022555"/>
    </source>
</evidence>
<feature type="site" description="Interaction with tRNA" evidence="9">
    <location>
        <position position="130"/>
    </location>
</feature>
<evidence type="ECO:0000256" key="2">
    <source>
        <dbReference type="ARBA" id="ARBA00022679"/>
    </source>
</evidence>
<evidence type="ECO:0000259" key="11">
    <source>
        <dbReference type="Pfam" id="PF20259"/>
    </source>
</evidence>
<keyword evidence="4 9" id="KW-0547">Nucleotide-binding</keyword>
<feature type="domain" description="tRNA-specific 2-thiouridylase MnmA-like C-terminal" evidence="10">
    <location>
        <begin position="282"/>
        <end position="358"/>
    </location>
</feature>
<evidence type="ECO:0000313" key="13">
    <source>
        <dbReference type="Proteomes" id="UP000230973"/>
    </source>
</evidence>
<dbReference type="SUPFAM" id="SSF52402">
    <property type="entry name" value="Adenine nucleotide alpha hydrolases-like"/>
    <property type="match status" value="1"/>
</dbReference>
<reference evidence="13" key="1">
    <citation type="submission" date="2017-09" db="EMBL/GenBank/DDBJ databases">
        <title>Depth-based differentiation of microbial function through sediment-hosted aquifers and enrichment of novel symbionts in the deep terrestrial subsurface.</title>
        <authorList>
            <person name="Probst A.J."/>
            <person name="Ladd B."/>
            <person name="Jarett J.K."/>
            <person name="Geller-Mcgrath D.E."/>
            <person name="Sieber C.M.K."/>
            <person name="Emerson J.B."/>
            <person name="Anantharaman K."/>
            <person name="Thomas B.C."/>
            <person name="Malmstrom R."/>
            <person name="Stieglmeier M."/>
            <person name="Klingl A."/>
            <person name="Woyke T."/>
            <person name="Ryan C.M."/>
            <person name="Banfield J.F."/>
        </authorList>
    </citation>
    <scope>NUCLEOTIDE SEQUENCE [LARGE SCALE GENOMIC DNA]</scope>
</reference>
<keyword evidence="9" id="KW-0963">Cytoplasm</keyword>
<dbReference type="Pfam" id="PF20258">
    <property type="entry name" value="tRNA_Me_trans_C"/>
    <property type="match status" value="1"/>
</dbReference>
<dbReference type="GO" id="GO:0002143">
    <property type="term" value="P:tRNA wobble position uridine thiolation"/>
    <property type="evidence" value="ECO:0007669"/>
    <property type="project" value="TreeGrafter"/>
</dbReference>
<name>A0A2M7QAU9_9BACT</name>
<comment type="function">
    <text evidence="9">Catalyzes the 2-thiolation of uridine at the wobble position (U34) of tRNA, leading to the formation of s(2)U34.</text>
</comment>
<dbReference type="Gene3D" id="2.40.30.10">
    <property type="entry name" value="Translation factors"/>
    <property type="match status" value="1"/>
</dbReference>
<dbReference type="PANTHER" id="PTHR11933">
    <property type="entry name" value="TRNA 5-METHYLAMINOMETHYL-2-THIOURIDYLATE -METHYLTRANSFERASE"/>
    <property type="match status" value="1"/>
</dbReference>
<protein>
    <recommendedName>
        <fullName evidence="9">tRNA-specific 2-thiouridylase MnmA</fullName>
        <ecNumber evidence="9">2.8.1.13</ecNumber>
    </recommendedName>
</protein>
<dbReference type="GO" id="GO:0005737">
    <property type="term" value="C:cytoplasm"/>
    <property type="evidence" value="ECO:0007669"/>
    <property type="project" value="UniProtKB-SubCell"/>
</dbReference>
<dbReference type="EMBL" id="PFLC01000010">
    <property type="protein sequence ID" value="PIY63288.1"/>
    <property type="molecule type" value="Genomic_DNA"/>
</dbReference>
<proteinExistence type="inferred from homology"/>
<feature type="region of interest" description="Interaction with tRNA" evidence="9">
    <location>
        <begin position="151"/>
        <end position="153"/>
    </location>
</feature>
<accession>A0A2M7QAU9</accession>
<feature type="binding site" evidence="9">
    <location>
        <begin position="12"/>
        <end position="19"/>
    </location>
    <ligand>
        <name>ATP</name>
        <dbReference type="ChEBI" id="CHEBI:30616"/>
    </ligand>
</feature>
<dbReference type="InterPro" id="IPR023382">
    <property type="entry name" value="MnmA-like_central_sf"/>
</dbReference>
<keyword evidence="6 9" id="KW-0694">RNA-binding</keyword>
<evidence type="ECO:0000259" key="10">
    <source>
        <dbReference type="Pfam" id="PF20258"/>
    </source>
</evidence>
<evidence type="ECO:0000256" key="9">
    <source>
        <dbReference type="HAMAP-Rule" id="MF_00144"/>
    </source>
</evidence>
<feature type="region of interest" description="Interaction with target base in tRNA" evidence="9">
    <location>
        <begin position="100"/>
        <end position="102"/>
    </location>
</feature>
<dbReference type="NCBIfam" id="TIGR00420">
    <property type="entry name" value="trmU"/>
    <property type="match status" value="1"/>
</dbReference>
<dbReference type="Proteomes" id="UP000230973">
    <property type="component" value="Unassembled WGS sequence"/>
</dbReference>
<dbReference type="Gene3D" id="3.40.50.620">
    <property type="entry name" value="HUPs"/>
    <property type="match status" value="1"/>
</dbReference>
<sequence length="363" mass="39946">MAEAKRKKIVVGMSGGVDSSVVAALLVRDGHDVRGVFMRNWTGETDGSGETCGWRREREDAAAVAELLGVPFETWDFERDYRQEVYEHMLAEYAAGRTPNPDVLCNDRVKFGPFLRRALDSGAEVVATGHYARLDRTEGGLRLLAGADGNKDQSYFLHRLSQDQLLRIEFPIGNLDKPQVRALAREFGLPVADKKDSVGLCFVGEVNMAKFLTGRLPGRTGPIVTVDGRVLGRHGGIEPFTIGQRHGLGLGDGRPYFVIEKDPARNTLVVAEGEDPAELYSTGLMADDLRWVAGCRPNLPFSCRARIRYRQPLQNCLVTECAESRQVIVSFAQPQRAVAPGQFVVFYSGEECLGGGKIVRAIH</sequence>
<dbReference type="InterPro" id="IPR046885">
    <property type="entry name" value="MnmA-like_C"/>
</dbReference>
<evidence type="ECO:0000256" key="3">
    <source>
        <dbReference type="ARBA" id="ARBA00022694"/>
    </source>
</evidence>
<evidence type="ECO:0000256" key="6">
    <source>
        <dbReference type="ARBA" id="ARBA00022884"/>
    </source>
</evidence>
<keyword evidence="5 9" id="KW-0067">ATP-binding</keyword>
<dbReference type="NCBIfam" id="NF001138">
    <property type="entry name" value="PRK00143.1"/>
    <property type="match status" value="1"/>
</dbReference>
<feature type="binding site" evidence="9">
    <location>
        <position position="129"/>
    </location>
    <ligand>
        <name>ATP</name>
        <dbReference type="ChEBI" id="CHEBI:30616"/>
    </ligand>
</feature>
<keyword evidence="2 9" id="KW-0808">Transferase</keyword>
<comment type="catalytic activity">
    <reaction evidence="8 9">
        <text>S-sulfanyl-L-cysteinyl-[protein] + uridine(34) in tRNA + AH2 + ATP = 2-thiouridine(34) in tRNA + L-cysteinyl-[protein] + A + AMP + diphosphate + H(+)</text>
        <dbReference type="Rhea" id="RHEA:47032"/>
        <dbReference type="Rhea" id="RHEA-COMP:10131"/>
        <dbReference type="Rhea" id="RHEA-COMP:11726"/>
        <dbReference type="Rhea" id="RHEA-COMP:11727"/>
        <dbReference type="Rhea" id="RHEA-COMP:11728"/>
        <dbReference type="ChEBI" id="CHEBI:13193"/>
        <dbReference type="ChEBI" id="CHEBI:15378"/>
        <dbReference type="ChEBI" id="CHEBI:17499"/>
        <dbReference type="ChEBI" id="CHEBI:29950"/>
        <dbReference type="ChEBI" id="CHEBI:30616"/>
        <dbReference type="ChEBI" id="CHEBI:33019"/>
        <dbReference type="ChEBI" id="CHEBI:61963"/>
        <dbReference type="ChEBI" id="CHEBI:65315"/>
        <dbReference type="ChEBI" id="CHEBI:87170"/>
        <dbReference type="ChEBI" id="CHEBI:456215"/>
        <dbReference type="EC" id="2.8.1.13"/>
    </reaction>
</comment>
<dbReference type="AlphaFoldDB" id="A0A2M7QAU9"/>
<dbReference type="GO" id="GO:0005524">
    <property type="term" value="F:ATP binding"/>
    <property type="evidence" value="ECO:0007669"/>
    <property type="project" value="UniProtKB-KW"/>
</dbReference>
<keyword evidence="7" id="KW-1015">Disulfide bond</keyword>
<feature type="active site" description="Nucleophile" evidence="9">
    <location>
        <position position="105"/>
    </location>
</feature>
<evidence type="ECO:0000313" key="12">
    <source>
        <dbReference type="EMBL" id="PIY63288.1"/>
    </source>
</evidence>
<dbReference type="CDD" id="cd01998">
    <property type="entry name" value="MnmA_TRMU-like"/>
    <property type="match status" value="1"/>
</dbReference>
<dbReference type="PANTHER" id="PTHR11933:SF5">
    <property type="entry name" value="MITOCHONDRIAL TRNA-SPECIFIC 2-THIOURIDYLASE 1"/>
    <property type="match status" value="1"/>
</dbReference>
<feature type="region of interest" description="Interaction with tRNA" evidence="9">
    <location>
        <begin position="308"/>
        <end position="309"/>
    </location>
</feature>
<evidence type="ECO:0000256" key="7">
    <source>
        <dbReference type="ARBA" id="ARBA00023157"/>
    </source>
</evidence>
<feature type="domain" description="tRNA-specific 2-thiouridylase MnmA-like central" evidence="11">
    <location>
        <begin position="210"/>
        <end position="271"/>
    </location>
</feature>
<keyword evidence="3 9" id="KW-0819">tRNA processing</keyword>
<dbReference type="Pfam" id="PF20259">
    <property type="entry name" value="tRNA_Me_trans_M"/>
    <property type="match status" value="1"/>
</dbReference>
<feature type="site" description="Interaction with tRNA" evidence="9">
    <location>
        <position position="342"/>
    </location>
</feature>
<dbReference type="EC" id="2.8.1.13" evidence="9"/>
<comment type="similarity">
    <text evidence="9">Belongs to the MnmA/TRMU family.</text>
</comment>
<dbReference type="Gene3D" id="2.30.30.280">
    <property type="entry name" value="Adenine nucleotide alpha hydrolases-like domains"/>
    <property type="match status" value="1"/>
</dbReference>
<feature type="binding site" evidence="9">
    <location>
        <position position="38"/>
    </location>
    <ligand>
        <name>ATP</name>
        <dbReference type="ChEBI" id="CHEBI:30616"/>
    </ligand>
</feature>
<evidence type="ECO:0000256" key="8">
    <source>
        <dbReference type="ARBA" id="ARBA00051542"/>
    </source>
</evidence>
<dbReference type="InterPro" id="IPR014729">
    <property type="entry name" value="Rossmann-like_a/b/a_fold"/>
</dbReference>
<gene>
    <name evidence="9" type="primary">mnmA</name>
    <name evidence="12" type="ORF">COY93_00605</name>
</gene>
<evidence type="ECO:0000256" key="5">
    <source>
        <dbReference type="ARBA" id="ARBA00022840"/>
    </source>
</evidence>
<evidence type="ECO:0000256" key="4">
    <source>
        <dbReference type="ARBA" id="ARBA00022741"/>
    </source>
</evidence>